<comment type="caution">
    <text evidence="1">The sequence shown here is derived from an EMBL/GenBank/DDBJ whole genome shotgun (WGS) entry which is preliminary data.</text>
</comment>
<dbReference type="EMBL" id="QJKC01000015">
    <property type="protein sequence ID" value="PXX43396.1"/>
    <property type="molecule type" value="Genomic_DNA"/>
</dbReference>
<evidence type="ECO:0000313" key="2">
    <source>
        <dbReference type="Proteomes" id="UP000248395"/>
    </source>
</evidence>
<protein>
    <recommendedName>
        <fullName evidence="3">Cyclic di-GMP receptor atypical PilZ domain-containing protein</fullName>
    </recommendedName>
</protein>
<evidence type="ECO:0000313" key="1">
    <source>
        <dbReference type="EMBL" id="PXX43396.1"/>
    </source>
</evidence>
<accession>A0A318J431</accession>
<dbReference type="AlphaFoldDB" id="A0A318J431"/>
<dbReference type="OrthoDB" id="8613785at2"/>
<reference evidence="1 2" key="1">
    <citation type="submission" date="2018-05" db="EMBL/GenBank/DDBJ databases">
        <title>Genomic Encyclopedia of Type Strains, Phase IV (KMG-IV): sequencing the most valuable type-strain genomes for metagenomic binning, comparative biology and taxonomic classification.</title>
        <authorList>
            <person name="Goeker M."/>
        </authorList>
    </citation>
    <scope>NUCLEOTIDE SEQUENCE [LARGE SCALE GENOMIC DNA]</scope>
    <source>
        <strain evidence="1 2">DSM 25134</strain>
    </source>
</reference>
<name>A0A318J431_9NEIS</name>
<dbReference type="RefSeq" id="WP_059286410.1">
    <property type="nucleotide sequence ID" value="NZ_LNQU01000077.1"/>
</dbReference>
<evidence type="ECO:0008006" key="3">
    <source>
        <dbReference type="Google" id="ProtNLM"/>
    </source>
</evidence>
<sequence length="170" mass="19122">MSPLPQLDSASFDAMLPLSVHLLSEEQCSPARQRETRLALRVLAAPSETPEEPDPMLVRLEAKLDLALEISLLGHHPDRPPLTRCRLGLDSIAWLSDHPWRVGDTVQIALSPNADSALMLFLAARIEAQCPTPDEAYAITARLQLPADEQTGPLWERWVFRRHRRAILER</sequence>
<proteinExistence type="predicted"/>
<organism evidence="1 2">
    <name type="scientific">Aquitalea magnusonii</name>
    <dbReference type="NCBI Taxonomy" id="332411"/>
    <lineage>
        <taxon>Bacteria</taxon>
        <taxon>Pseudomonadati</taxon>
        <taxon>Pseudomonadota</taxon>
        <taxon>Betaproteobacteria</taxon>
        <taxon>Neisseriales</taxon>
        <taxon>Chromobacteriaceae</taxon>
        <taxon>Aquitalea</taxon>
    </lineage>
</organism>
<dbReference type="Proteomes" id="UP000248395">
    <property type="component" value="Unassembled WGS sequence"/>
</dbReference>
<keyword evidence="2" id="KW-1185">Reference proteome</keyword>
<gene>
    <name evidence="1" type="ORF">DFR38_11524</name>
</gene>